<protein>
    <submittedName>
        <fullName evidence="2">Uncharacterized protein</fullName>
    </submittedName>
</protein>
<dbReference type="Proteomes" id="UP000287651">
    <property type="component" value="Unassembled WGS sequence"/>
</dbReference>
<dbReference type="EMBL" id="AMZH03017077">
    <property type="protein sequence ID" value="RRT43539.1"/>
    <property type="molecule type" value="Genomic_DNA"/>
</dbReference>
<evidence type="ECO:0000313" key="2">
    <source>
        <dbReference type="EMBL" id="RRT43539.1"/>
    </source>
</evidence>
<dbReference type="PANTHER" id="PTHR46922">
    <property type="entry name" value="DHHA1 DOMAIN PROTEIN"/>
    <property type="match status" value="1"/>
</dbReference>
<organism evidence="2 3">
    <name type="scientific">Ensete ventricosum</name>
    <name type="common">Abyssinian banana</name>
    <name type="synonym">Musa ensete</name>
    <dbReference type="NCBI Taxonomy" id="4639"/>
    <lineage>
        <taxon>Eukaryota</taxon>
        <taxon>Viridiplantae</taxon>
        <taxon>Streptophyta</taxon>
        <taxon>Embryophyta</taxon>
        <taxon>Tracheophyta</taxon>
        <taxon>Spermatophyta</taxon>
        <taxon>Magnoliopsida</taxon>
        <taxon>Liliopsida</taxon>
        <taxon>Zingiberales</taxon>
        <taxon>Musaceae</taxon>
        <taxon>Ensete</taxon>
    </lineage>
</organism>
<gene>
    <name evidence="2" type="ORF">B296_00021164</name>
</gene>
<evidence type="ECO:0000313" key="3">
    <source>
        <dbReference type="Proteomes" id="UP000287651"/>
    </source>
</evidence>
<sequence>MLPARRRARGASPPPEDDASFLCRCPKGMELLLPPHSPATTVPSLLSIGSRAGRPPFPFQNRHRRRPLPPRSVQLPLLLRCLRRPLRPPLPLSPRPTLPRLALLVRRAFQVGDPSLIILPRAPLSSFLLCSTLKRISRVGEGLDNLELRIDTKKSSARAAYDFFSEKLFQMKSSQLLIGPMKQGEIANLLNQEDEERVATVLRYVEDVDLRQWRMPDIEAFNIGLRDERAKVNCITNPFIFEQVCFLMPTLYTQRSCWERLLKSNWEEDYMASAWPIGAVVFMQRRNLKMCLRSTDCRTDTSEIAK</sequence>
<feature type="non-terminal residue" evidence="2">
    <location>
        <position position="306"/>
    </location>
</feature>
<evidence type="ECO:0000256" key="1">
    <source>
        <dbReference type="SAM" id="MobiDB-lite"/>
    </source>
</evidence>
<name>A0A426XVM3_ENSVE</name>
<dbReference type="PANTHER" id="PTHR46922:SF3">
    <property type="entry name" value="HEAT SHOCK PROTEIN"/>
    <property type="match status" value="1"/>
</dbReference>
<proteinExistence type="predicted"/>
<feature type="region of interest" description="Disordered" evidence="1">
    <location>
        <begin position="1"/>
        <end position="20"/>
    </location>
</feature>
<accession>A0A426XVM3</accession>
<comment type="caution">
    <text evidence="2">The sequence shown here is derived from an EMBL/GenBank/DDBJ whole genome shotgun (WGS) entry which is preliminary data.</text>
</comment>
<reference evidence="2 3" key="1">
    <citation type="journal article" date="2014" name="Agronomy (Basel)">
        <title>A Draft Genome Sequence for Ensete ventricosum, the Drought-Tolerant Tree Against Hunger.</title>
        <authorList>
            <person name="Harrison J."/>
            <person name="Moore K.A."/>
            <person name="Paszkiewicz K."/>
            <person name="Jones T."/>
            <person name="Grant M."/>
            <person name="Ambacheew D."/>
            <person name="Muzemil S."/>
            <person name="Studholme D.J."/>
        </authorList>
    </citation>
    <scope>NUCLEOTIDE SEQUENCE [LARGE SCALE GENOMIC DNA]</scope>
</reference>
<dbReference type="AlphaFoldDB" id="A0A426XVM3"/>